<evidence type="ECO:0000313" key="4">
    <source>
        <dbReference type="Proteomes" id="UP000318431"/>
    </source>
</evidence>
<evidence type="ECO:0000259" key="2">
    <source>
        <dbReference type="Pfam" id="PF11412"/>
    </source>
</evidence>
<protein>
    <submittedName>
        <fullName evidence="3">Thiol:disulfide interchange protein DsbD</fullName>
    </submittedName>
</protein>
<dbReference type="RefSeq" id="WP_145653087.1">
    <property type="nucleotide sequence ID" value="NZ_VLLB01000014.1"/>
</dbReference>
<evidence type="ECO:0000256" key="1">
    <source>
        <dbReference type="SAM" id="SignalP"/>
    </source>
</evidence>
<sequence length="154" mass="16734">MSFLSRTLVLPLVLCSLASSAGAVDDFLDPQAAFRFSARMADANTLEATWTIAEGYYMYRERFAFKADSAQLGAPHIPPGKMKFDETFNKEVEMYRHKVTIRVPVKAGGQYTLAATGQGCADKGLCYAPQTVTVQLSATGESAPRNKFGLPAAR</sequence>
<organism evidence="3 4">
    <name type="scientific">Pseudoduganella lurida</name>
    <dbReference type="NCBI Taxonomy" id="1036180"/>
    <lineage>
        <taxon>Bacteria</taxon>
        <taxon>Pseudomonadati</taxon>
        <taxon>Pseudomonadota</taxon>
        <taxon>Betaproteobacteria</taxon>
        <taxon>Burkholderiales</taxon>
        <taxon>Oxalobacteraceae</taxon>
        <taxon>Telluria group</taxon>
        <taxon>Pseudoduganella</taxon>
    </lineage>
</organism>
<gene>
    <name evidence="3" type="ORF">IP91_04950</name>
</gene>
<name>A0A562QX98_9BURK</name>
<reference evidence="3 4" key="1">
    <citation type="journal article" date="2015" name="Stand. Genomic Sci.">
        <title>Genomic Encyclopedia of Bacterial and Archaeal Type Strains, Phase III: the genomes of soil and plant-associated and newly described type strains.</title>
        <authorList>
            <person name="Whitman W.B."/>
            <person name="Woyke T."/>
            <person name="Klenk H.P."/>
            <person name="Zhou Y."/>
            <person name="Lilburn T.G."/>
            <person name="Beck B.J."/>
            <person name="De Vos P."/>
            <person name="Vandamme P."/>
            <person name="Eisen J.A."/>
            <person name="Garrity G."/>
            <person name="Hugenholtz P."/>
            <person name="Kyrpides N.C."/>
        </authorList>
    </citation>
    <scope>NUCLEOTIDE SEQUENCE [LARGE SCALE GENOMIC DNA]</scope>
    <source>
        <strain evidence="3 4">CGMCC 1.10822</strain>
    </source>
</reference>
<evidence type="ECO:0000313" key="3">
    <source>
        <dbReference type="EMBL" id="TWI60756.1"/>
    </source>
</evidence>
<dbReference type="Proteomes" id="UP000318431">
    <property type="component" value="Unassembled WGS sequence"/>
</dbReference>
<dbReference type="AlphaFoldDB" id="A0A562QX98"/>
<dbReference type="GO" id="GO:0015035">
    <property type="term" value="F:protein-disulfide reductase activity"/>
    <property type="evidence" value="ECO:0007669"/>
    <property type="project" value="TreeGrafter"/>
</dbReference>
<feature type="domain" description="Thiol:disulfide interchange protein DsbD N-terminal" evidence="2">
    <location>
        <begin position="25"/>
        <end position="136"/>
    </location>
</feature>
<keyword evidence="4" id="KW-1185">Reference proteome</keyword>
<proteinExistence type="predicted"/>
<feature type="signal peptide" evidence="1">
    <location>
        <begin position="1"/>
        <end position="23"/>
    </location>
</feature>
<dbReference type="EMBL" id="VLLB01000014">
    <property type="protein sequence ID" value="TWI60756.1"/>
    <property type="molecule type" value="Genomic_DNA"/>
</dbReference>
<feature type="chain" id="PRO_5021825763" evidence="1">
    <location>
        <begin position="24"/>
        <end position="154"/>
    </location>
</feature>
<dbReference type="OrthoDB" id="9811036at2"/>
<dbReference type="InterPro" id="IPR036929">
    <property type="entry name" value="DsbDN_sf"/>
</dbReference>
<dbReference type="SUPFAM" id="SSF74863">
    <property type="entry name" value="Thiol:disulfide interchange protein DsbD, N-terminal domain (DsbD-alpha)"/>
    <property type="match status" value="1"/>
</dbReference>
<dbReference type="GO" id="GO:0045454">
    <property type="term" value="P:cell redox homeostasis"/>
    <property type="evidence" value="ECO:0007669"/>
    <property type="project" value="TreeGrafter"/>
</dbReference>
<dbReference type="PANTHER" id="PTHR32234:SF0">
    <property type="entry name" value="THIOL:DISULFIDE INTERCHANGE PROTEIN DSBD"/>
    <property type="match status" value="1"/>
</dbReference>
<dbReference type="Gene3D" id="2.60.40.1250">
    <property type="entry name" value="Thiol:disulfide interchange protein DsbD, N-terminal domain"/>
    <property type="match status" value="1"/>
</dbReference>
<accession>A0A562QX98</accession>
<keyword evidence="1" id="KW-0732">Signal</keyword>
<dbReference type="InterPro" id="IPR028250">
    <property type="entry name" value="DsbDN"/>
</dbReference>
<dbReference type="Pfam" id="PF11412">
    <property type="entry name" value="DsbD_N"/>
    <property type="match status" value="1"/>
</dbReference>
<dbReference type="PANTHER" id="PTHR32234">
    <property type="entry name" value="THIOL:DISULFIDE INTERCHANGE PROTEIN DSBD"/>
    <property type="match status" value="1"/>
</dbReference>
<comment type="caution">
    <text evidence="3">The sequence shown here is derived from an EMBL/GenBank/DDBJ whole genome shotgun (WGS) entry which is preliminary data.</text>
</comment>